<organism evidence="5 6">
    <name type="scientific">Pacificibacter marinus</name>
    <dbReference type="NCBI Taxonomy" id="658057"/>
    <lineage>
        <taxon>Bacteria</taxon>
        <taxon>Pseudomonadati</taxon>
        <taxon>Pseudomonadota</taxon>
        <taxon>Alphaproteobacteria</taxon>
        <taxon>Rhodobacterales</taxon>
        <taxon>Roseobacteraceae</taxon>
        <taxon>Pacificibacter</taxon>
    </lineage>
</organism>
<dbReference type="CDD" id="cd11715">
    <property type="entry name" value="THUMP_AdoMetMT"/>
    <property type="match status" value="1"/>
</dbReference>
<dbReference type="Gene3D" id="3.30.2130.30">
    <property type="match status" value="1"/>
</dbReference>
<name>A0A1Y5STW6_9RHOB</name>
<dbReference type="InterPro" id="IPR029063">
    <property type="entry name" value="SAM-dependent_MTases_sf"/>
</dbReference>
<reference evidence="5 6" key="1">
    <citation type="submission" date="2017-03" db="EMBL/GenBank/DDBJ databases">
        <authorList>
            <person name="Afonso C.L."/>
            <person name="Miller P.J."/>
            <person name="Scott M.A."/>
            <person name="Spackman E."/>
            <person name="Goraichik I."/>
            <person name="Dimitrov K.M."/>
            <person name="Suarez D.L."/>
            <person name="Swayne D.E."/>
        </authorList>
    </citation>
    <scope>NUCLEOTIDE SEQUENCE [LARGE SCALE GENOMIC DNA]</scope>
    <source>
        <strain evidence="5 6">CECT 7971</strain>
    </source>
</reference>
<gene>
    <name evidence="5" type="primary">rlmL</name>
    <name evidence="5" type="ORF">PAM7971_02346</name>
</gene>
<dbReference type="STRING" id="658057.SAMN04488032_10725"/>
<dbReference type="SUPFAM" id="SSF53335">
    <property type="entry name" value="S-adenosyl-L-methionine-dependent methyltransferases"/>
    <property type="match status" value="1"/>
</dbReference>
<dbReference type="OrthoDB" id="9809404at2"/>
<dbReference type="PANTHER" id="PTHR47313:SF1">
    <property type="entry name" value="RIBOSOMAL RNA LARGE SUBUNIT METHYLTRANSFERASE K_L"/>
    <property type="match status" value="1"/>
</dbReference>
<dbReference type="PRINTS" id="PR00507">
    <property type="entry name" value="N12N6MTFRASE"/>
</dbReference>
<dbReference type="GO" id="GO:0070043">
    <property type="term" value="F:rRNA (guanine-N7-)-methyltransferase activity"/>
    <property type="evidence" value="ECO:0007669"/>
    <property type="project" value="TreeGrafter"/>
</dbReference>
<dbReference type="PROSITE" id="PS00092">
    <property type="entry name" value="N6_MTASE"/>
    <property type="match status" value="1"/>
</dbReference>
<dbReference type="Gene3D" id="3.40.50.150">
    <property type="entry name" value="Vaccinia Virus protein VP39"/>
    <property type="match status" value="1"/>
</dbReference>
<evidence type="ECO:0000313" key="6">
    <source>
        <dbReference type="Proteomes" id="UP000193307"/>
    </source>
</evidence>
<dbReference type="InterPro" id="IPR000241">
    <property type="entry name" value="RlmKL-like_Mtase"/>
</dbReference>
<keyword evidence="6" id="KW-1185">Reference proteome</keyword>
<dbReference type="Pfam" id="PF22020">
    <property type="entry name" value="RlmL_1st"/>
    <property type="match status" value="1"/>
</dbReference>
<dbReference type="InterPro" id="IPR002052">
    <property type="entry name" value="DNA_methylase_N6_adenine_CS"/>
</dbReference>
<evidence type="ECO:0000256" key="2">
    <source>
        <dbReference type="ARBA" id="ARBA00022679"/>
    </source>
</evidence>
<protein>
    <submittedName>
        <fullName evidence="5">Ribosomal RNA large subunit methyltransferase L</fullName>
        <ecNumber evidence="5">2.1.1.173</ecNumber>
    </submittedName>
</protein>
<dbReference type="InterPro" id="IPR053943">
    <property type="entry name" value="RlmKL-like_Mtase_CS"/>
</dbReference>
<keyword evidence="1 5" id="KW-0489">Methyltransferase</keyword>
<dbReference type="RefSeq" id="WP_085849481.1">
    <property type="nucleotide sequence ID" value="NZ_FNZV01000007.1"/>
</dbReference>
<dbReference type="PROSITE" id="PS01261">
    <property type="entry name" value="UPF0020"/>
    <property type="match status" value="1"/>
</dbReference>
<evidence type="ECO:0000313" key="5">
    <source>
        <dbReference type="EMBL" id="SLN48225.1"/>
    </source>
</evidence>
<evidence type="ECO:0000256" key="1">
    <source>
        <dbReference type="ARBA" id="ARBA00022603"/>
    </source>
</evidence>
<feature type="domain" description="RlmL ferredoxin-like" evidence="4">
    <location>
        <begin position="7"/>
        <end position="62"/>
    </location>
</feature>
<feature type="domain" description="Ribosomal RNA large subunit methyltransferase K/L-like methyltransferase" evidence="3">
    <location>
        <begin position="168"/>
        <end position="353"/>
    </location>
</feature>
<dbReference type="AlphaFoldDB" id="A0A1Y5STW6"/>
<dbReference type="PANTHER" id="PTHR47313">
    <property type="entry name" value="RIBOSOMAL RNA LARGE SUBUNIT METHYLTRANSFERASE K/L"/>
    <property type="match status" value="1"/>
</dbReference>
<proteinExistence type="predicted"/>
<dbReference type="EMBL" id="FWFW01000007">
    <property type="protein sequence ID" value="SLN48225.1"/>
    <property type="molecule type" value="Genomic_DNA"/>
</dbReference>
<dbReference type="Pfam" id="PF01170">
    <property type="entry name" value="UPF0020"/>
    <property type="match status" value="1"/>
</dbReference>
<sequence length="379" mass="41644">MTQPIFEIFLSTVPGLEHVLLDEVVEAGFKNPVATGGGVTIQGDWADVWRANLTLRGPSKVLARIGEFRAFHLAQLDKRARKFPWGDILGQAILDNELSIKVEVNTNKKSKIYHAGAAVERIERAIHEEFGAKIAEGLEDADIVIKVRIDDNNVIFSIDTSGKGLHKRGHKQAMGKAPMRETMAALTLRACGYTGDEPVLDPMCGSGTFLIEAAEISRNFMAGRARSFAFESLASYDETAVRRIREAWTIQNSDQQFYGSDRNVNVIGFAKDNATRAGVAGQCHFTPTQVSNLERPEGSAGLVIVNPPYGARIGKKKDLFALYASFGDVMREKFKGWRVGMITSDTQLAEATRLPWKPTEAPIAHGGLKVKLFQTGVLR</sequence>
<dbReference type="GO" id="GO:0003676">
    <property type="term" value="F:nucleic acid binding"/>
    <property type="evidence" value="ECO:0007669"/>
    <property type="project" value="InterPro"/>
</dbReference>
<keyword evidence="2 5" id="KW-0808">Transferase</keyword>
<dbReference type="Proteomes" id="UP000193307">
    <property type="component" value="Unassembled WGS sequence"/>
</dbReference>
<dbReference type="EC" id="2.1.1.173" evidence="5"/>
<accession>A0A1Y5STW6</accession>
<dbReference type="InterPro" id="IPR054170">
    <property type="entry name" value="RlmL_1st"/>
</dbReference>
<evidence type="ECO:0000259" key="4">
    <source>
        <dbReference type="Pfam" id="PF22020"/>
    </source>
</evidence>
<evidence type="ECO:0000259" key="3">
    <source>
        <dbReference type="Pfam" id="PF01170"/>
    </source>
</evidence>
<dbReference type="GO" id="GO:0052915">
    <property type="term" value="F:23S rRNA (guanine(2445)-N(2))-methyltransferase activity"/>
    <property type="evidence" value="ECO:0007669"/>
    <property type="project" value="UniProtKB-EC"/>
</dbReference>